<sequence length="73" mass="8366">MKICTIKATPEWLSTESVQYIAECLEACEDASMLADLRAIFPREALTQGSRFVNMKQREMLKIWLDDLNQQAA</sequence>
<protein>
    <submittedName>
        <fullName evidence="1">Uncharacterized protein</fullName>
    </submittedName>
</protein>
<name>A0A8J6XDX3_9CYAN</name>
<proteinExistence type="predicted"/>
<accession>A0A8J6XDX3</accession>
<dbReference type="Proteomes" id="UP000629098">
    <property type="component" value="Unassembled WGS sequence"/>
</dbReference>
<gene>
    <name evidence="1" type="ORF">ICL16_16370</name>
</gene>
<dbReference type="EMBL" id="JACXAE010000057">
    <property type="protein sequence ID" value="MBD2773604.1"/>
    <property type="molecule type" value="Genomic_DNA"/>
</dbReference>
<comment type="caution">
    <text evidence="1">The sequence shown here is derived from an EMBL/GenBank/DDBJ whole genome shotgun (WGS) entry which is preliminary data.</text>
</comment>
<evidence type="ECO:0000313" key="2">
    <source>
        <dbReference type="Proteomes" id="UP000629098"/>
    </source>
</evidence>
<evidence type="ECO:0000313" key="1">
    <source>
        <dbReference type="EMBL" id="MBD2773604.1"/>
    </source>
</evidence>
<reference evidence="1" key="1">
    <citation type="submission" date="2020-09" db="EMBL/GenBank/DDBJ databases">
        <title>Iningainema tapete sp. nov. (Scytonemataceae, Cyanobacteria) from greenhouses in central Florida (USA) produces two types of nodularin with biosynthetic potential for microcystin-LR and anabaenopeptins.</title>
        <authorList>
            <person name="Berthold D.E."/>
            <person name="Lefler F.W."/>
            <person name="Huang I.-S."/>
            <person name="Abdulla H."/>
            <person name="Zimba P.V."/>
            <person name="Laughinghouse H.D. IV."/>
        </authorList>
    </citation>
    <scope>NUCLEOTIDE SEQUENCE</scope>
    <source>
        <strain evidence="1">BLCCT55</strain>
    </source>
</reference>
<organism evidence="1 2">
    <name type="scientific">Iningainema tapete BLCC-T55</name>
    <dbReference type="NCBI Taxonomy" id="2748662"/>
    <lineage>
        <taxon>Bacteria</taxon>
        <taxon>Bacillati</taxon>
        <taxon>Cyanobacteriota</taxon>
        <taxon>Cyanophyceae</taxon>
        <taxon>Nostocales</taxon>
        <taxon>Scytonemataceae</taxon>
        <taxon>Iningainema tapete</taxon>
    </lineage>
</organism>
<keyword evidence="2" id="KW-1185">Reference proteome</keyword>
<dbReference type="RefSeq" id="WP_190829607.1">
    <property type="nucleotide sequence ID" value="NZ_CAWPPI010000057.1"/>
</dbReference>
<dbReference type="AlphaFoldDB" id="A0A8J6XDX3"/>